<gene>
    <name evidence="2" type="ORF">BCR36DRAFT_401570</name>
</gene>
<reference evidence="2 3" key="1">
    <citation type="submission" date="2016-08" db="EMBL/GenBank/DDBJ databases">
        <title>Genomes of anaerobic fungi encode conserved fungal cellulosomes for biomass hydrolysis.</title>
        <authorList>
            <consortium name="DOE Joint Genome Institute"/>
            <person name="Haitjema C.H."/>
            <person name="Gilmore S.P."/>
            <person name="Henske J.K."/>
            <person name="Solomon K.V."/>
            <person name="De Groot R."/>
            <person name="Kuo A."/>
            <person name="Mondo S.J."/>
            <person name="Salamov A.A."/>
            <person name="Labutti K."/>
            <person name="Zhao Z."/>
            <person name="Chiniquy J."/>
            <person name="Barry K."/>
            <person name="Brewer H.M."/>
            <person name="Purvine S.O."/>
            <person name="Wright A.T."/>
            <person name="Boxma B."/>
            <person name="Van Alen T."/>
            <person name="Hackstein J.H."/>
            <person name="Baker S.E."/>
            <person name="Grigoriev I.V."/>
            <person name="O'Malley M.A."/>
        </authorList>
    </citation>
    <scope>NUCLEOTIDE SEQUENCE [LARGE SCALE GENOMIC DNA]</scope>
    <source>
        <strain evidence="3">finn</strain>
    </source>
</reference>
<comment type="caution">
    <text evidence="2">The sequence shown here is derived from an EMBL/GenBank/DDBJ whole genome shotgun (WGS) entry which is preliminary data.</text>
</comment>
<evidence type="ECO:0000313" key="3">
    <source>
        <dbReference type="Proteomes" id="UP000193719"/>
    </source>
</evidence>
<sequence length="367" mass="42402">MNTGNGNDFHTKDEIINKKIISDDKQERFKKTAMAMKEIITKKLYKNKYPTMEQYFKEVFKLSRASVYRFVDASRVLTQLEGFSVLPCGERQCRTLRRCTKDQKMVQILWKSVLEIYGNDTTLITSTIIQNTWEDLIKKGIVTPNKTNHTTRTRKRKNGINNIRSASNVTASNSTVSNSSSSYNNNFSTKSNSSKECNGRSSMVLKSNNFTSATSSTSQSSGMINTSYSYQPTQNSSINYYYNMMYPEQNDYNYYIQIDSLNNSEPSTYISSAPHTQYQSINSEAYTPQRIDCNWYNNQMSYISGTQNPYEIQSINSSLLNQKPNLNYNIQYVIDTNHETYQNQLFEYPTQIIPQHQNIKLNSEYSL</sequence>
<evidence type="ECO:0000313" key="2">
    <source>
        <dbReference type="EMBL" id="ORX60011.1"/>
    </source>
</evidence>
<dbReference type="EMBL" id="MCFH01000002">
    <property type="protein sequence ID" value="ORX60011.1"/>
    <property type="molecule type" value="Genomic_DNA"/>
</dbReference>
<dbReference type="OrthoDB" id="5595153at2759"/>
<protein>
    <submittedName>
        <fullName evidence="2">Uncharacterized protein</fullName>
    </submittedName>
</protein>
<dbReference type="Proteomes" id="UP000193719">
    <property type="component" value="Unassembled WGS sequence"/>
</dbReference>
<feature type="compositionally biased region" description="Basic residues" evidence="1">
    <location>
        <begin position="149"/>
        <end position="158"/>
    </location>
</feature>
<keyword evidence="3" id="KW-1185">Reference proteome</keyword>
<organism evidence="2 3">
    <name type="scientific">Piromyces finnis</name>
    <dbReference type="NCBI Taxonomy" id="1754191"/>
    <lineage>
        <taxon>Eukaryota</taxon>
        <taxon>Fungi</taxon>
        <taxon>Fungi incertae sedis</taxon>
        <taxon>Chytridiomycota</taxon>
        <taxon>Chytridiomycota incertae sedis</taxon>
        <taxon>Neocallimastigomycetes</taxon>
        <taxon>Neocallimastigales</taxon>
        <taxon>Neocallimastigaceae</taxon>
        <taxon>Piromyces</taxon>
    </lineage>
</organism>
<feature type="region of interest" description="Disordered" evidence="1">
    <location>
        <begin position="146"/>
        <end position="199"/>
    </location>
</feature>
<evidence type="ECO:0000256" key="1">
    <source>
        <dbReference type="SAM" id="MobiDB-lite"/>
    </source>
</evidence>
<proteinExistence type="predicted"/>
<accession>A0A1Y1VN27</accession>
<feature type="compositionally biased region" description="Low complexity" evidence="1">
    <location>
        <begin position="165"/>
        <end position="195"/>
    </location>
</feature>
<dbReference type="AlphaFoldDB" id="A0A1Y1VN27"/>
<reference evidence="2 3" key="2">
    <citation type="submission" date="2016-08" db="EMBL/GenBank/DDBJ databases">
        <title>Pervasive Adenine N6-methylation of Active Genes in Fungi.</title>
        <authorList>
            <consortium name="DOE Joint Genome Institute"/>
            <person name="Mondo S.J."/>
            <person name="Dannebaum R.O."/>
            <person name="Kuo R.C."/>
            <person name="Labutti K."/>
            <person name="Haridas S."/>
            <person name="Kuo A."/>
            <person name="Salamov A."/>
            <person name="Ahrendt S.R."/>
            <person name="Lipzen A."/>
            <person name="Sullivan W."/>
            <person name="Andreopoulos W.B."/>
            <person name="Clum A."/>
            <person name="Lindquist E."/>
            <person name="Daum C."/>
            <person name="Ramamoorthy G.K."/>
            <person name="Gryganskyi A."/>
            <person name="Culley D."/>
            <person name="Magnuson J.K."/>
            <person name="James T.Y."/>
            <person name="O'Malley M.A."/>
            <person name="Stajich J.E."/>
            <person name="Spatafora J.W."/>
            <person name="Visel A."/>
            <person name="Grigoriev I.V."/>
        </authorList>
    </citation>
    <scope>NUCLEOTIDE SEQUENCE [LARGE SCALE GENOMIC DNA]</scope>
    <source>
        <strain evidence="3">finn</strain>
    </source>
</reference>
<name>A0A1Y1VN27_9FUNG</name>
<dbReference type="STRING" id="1754191.A0A1Y1VN27"/>